<dbReference type="RefSeq" id="WP_062156442.1">
    <property type="nucleotide sequence ID" value="NZ_KQ947997.1"/>
</dbReference>
<organism evidence="3 4">
    <name type="scientific">Streptomyces curacoi</name>
    <dbReference type="NCBI Taxonomy" id="146536"/>
    <lineage>
        <taxon>Bacteria</taxon>
        <taxon>Bacillati</taxon>
        <taxon>Actinomycetota</taxon>
        <taxon>Actinomycetes</taxon>
        <taxon>Kitasatosporales</taxon>
        <taxon>Streptomycetaceae</taxon>
        <taxon>Streptomyces</taxon>
    </lineage>
</organism>
<evidence type="ECO:0000313" key="3">
    <source>
        <dbReference type="EMBL" id="KUM68024.1"/>
    </source>
</evidence>
<comment type="caution">
    <text evidence="3">The sequence shown here is derived from an EMBL/GenBank/DDBJ whole genome shotgun (WGS) entry which is preliminary data.</text>
</comment>
<keyword evidence="4" id="KW-1185">Reference proteome</keyword>
<keyword evidence="2" id="KW-0732">Signal</keyword>
<gene>
    <name evidence="3" type="ORF">AQI70_34865</name>
</gene>
<dbReference type="Proteomes" id="UP000054024">
    <property type="component" value="Unassembled WGS sequence"/>
</dbReference>
<feature type="region of interest" description="Disordered" evidence="1">
    <location>
        <begin position="24"/>
        <end position="63"/>
    </location>
</feature>
<reference evidence="3 4" key="1">
    <citation type="submission" date="2015-10" db="EMBL/GenBank/DDBJ databases">
        <title>Draft genome sequence of Streptomyces curacoi DSM 40107, type strain for the species Streptomyces curacoi.</title>
        <authorList>
            <person name="Ruckert C."/>
            <person name="Winkler A."/>
            <person name="Kalinowski J."/>
            <person name="Kampfer P."/>
            <person name="Glaeser S."/>
        </authorList>
    </citation>
    <scope>NUCLEOTIDE SEQUENCE [LARGE SCALE GENOMIC DNA]</scope>
    <source>
        <strain evidence="3 4">DSM 40107</strain>
    </source>
</reference>
<dbReference type="AlphaFoldDB" id="A0A117NV65"/>
<evidence type="ECO:0000256" key="1">
    <source>
        <dbReference type="SAM" id="MobiDB-lite"/>
    </source>
</evidence>
<proteinExistence type="predicted"/>
<feature type="chain" id="PRO_5007152360" evidence="2">
    <location>
        <begin position="25"/>
        <end position="73"/>
    </location>
</feature>
<evidence type="ECO:0000313" key="4">
    <source>
        <dbReference type="Proteomes" id="UP000054024"/>
    </source>
</evidence>
<evidence type="ECO:0000256" key="2">
    <source>
        <dbReference type="SAM" id="SignalP"/>
    </source>
</evidence>
<dbReference type="EMBL" id="LMWJ01000033">
    <property type="protein sequence ID" value="KUM68024.1"/>
    <property type="molecule type" value="Genomic_DNA"/>
</dbReference>
<accession>A0A117NV65</accession>
<dbReference type="STRING" id="146536.AQI70_34865"/>
<sequence>MKIIAPAALVAATLILAAAVPASADGDHGVPRTGQKTPAPAAASKPSLPTMTEEAPDTDLPQGILPRIMDQLL</sequence>
<feature type="compositionally biased region" description="Low complexity" evidence="1">
    <location>
        <begin position="36"/>
        <end position="50"/>
    </location>
</feature>
<protein>
    <submittedName>
        <fullName evidence="3">Uncharacterized protein</fullName>
    </submittedName>
</protein>
<feature type="signal peptide" evidence="2">
    <location>
        <begin position="1"/>
        <end position="24"/>
    </location>
</feature>
<name>A0A117NV65_9ACTN</name>